<accession>X1DV24</accession>
<dbReference type="InterPro" id="IPR042094">
    <property type="entry name" value="T2SS_GspF_sf"/>
</dbReference>
<dbReference type="PANTHER" id="PTHR30012">
    <property type="entry name" value="GENERAL SECRETION PATHWAY PROTEIN"/>
    <property type="match status" value="1"/>
</dbReference>
<gene>
    <name evidence="1" type="ORF">S01H4_51914</name>
</gene>
<evidence type="ECO:0000313" key="1">
    <source>
        <dbReference type="EMBL" id="GAH08814.1"/>
    </source>
</evidence>
<comment type="caution">
    <text evidence="1">The sequence shown here is derived from an EMBL/GenBank/DDBJ whole genome shotgun (WGS) entry which is preliminary data.</text>
</comment>
<dbReference type="AlphaFoldDB" id="X1DV24"/>
<sequence length="109" mass="12071">MVYRYLGYTEDNKIVKGTISAASEEIAGHILANSGYRVVSLKPVTTFIPNLEQSFPFLYQVKPEAIIMLSRQLALLLESGIDIVTSLELLQTQASNNTLKRVLGKIISD</sequence>
<feature type="non-terminal residue" evidence="1">
    <location>
        <position position="109"/>
    </location>
</feature>
<name>X1DV24_9ZZZZ</name>
<dbReference type="InterPro" id="IPR003004">
    <property type="entry name" value="GspF/PilC"/>
</dbReference>
<organism evidence="1">
    <name type="scientific">marine sediment metagenome</name>
    <dbReference type="NCBI Taxonomy" id="412755"/>
    <lineage>
        <taxon>unclassified sequences</taxon>
        <taxon>metagenomes</taxon>
        <taxon>ecological metagenomes</taxon>
    </lineage>
</organism>
<protein>
    <submittedName>
        <fullName evidence="1">Uncharacterized protein</fullName>
    </submittedName>
</protein>
<dbReference type="EMBL" id="BART01029614">
    <property type="protein sequence ID" value="GAH08814.1"/>
    <property type="molecule type" value="Genomic_DNA"/>
</dbReference>
<dbReference type="Gene3D" id="1.20.81.30">
    <property type="entry name" value="Type II secretion system (T2SS), domain F"/>
    <property type="match status" value="1"/>
</dbReference>
<reference evidence="1" key="1">
    <citation type="journal article" date="2014" name="Front. Microbiol.">
        <title>High frequency of phylogenetically diverse reductive dehalogenase-homologous genes in deep subseafloor sedimentary metagenomes.</title>
        <authorList>
            <person name="Kawai M."/>
            <person name="Futagami T."/>
            <person name="Toyoda A."/>
            <person name="Takaki Y."/>
            <person name="Nishi S."/>
            <person name="Hori S."/>
            <person name="Arai W."/>
            <person name="Tsubouchi T."/>
            <person name="Morono Y."/>
            <person name="Uchiyama I."/>
            <person name="Ito T."/>
            <person name="Fujiyama A."/>
            <person name="Inagaki F."/>
            <person name="Takami H."/>
        </authorList>
    </citation>
    <scope>NUCLEOTIDE SEQUENCE</scope>
    <source>
        <strain evidence="1">Expedition CK06-06</strain>
    </source>
</reference>
<dbReference type="PANTHER" id="PTHR30012:SF0">
    <property type="entry name" value="TYPE II SECRETION SYSTEM PROTEIN F-RELATED"/>
    <property type="match status" value="1"/>
</dbReference>
<proteinExistence type="predicted"/>